<dbReference type="InterPro" id="IPR039448">
    <property type="entry name" value="Beta_helix"/>
</dbReference>
<feature type="non-terminal residue" evidence="2">
    <location>
        <position position="1"/>
    </location>
</feature>
<evidence type="ECO:0000259" key="1">
    <source>
        <dbReference type="Pfam" id="PF13229"/>
    </source>
</evidence>
<reference evidence="2" key="1">
    <citation type="journal article" date="2014" name="Front. Microbiol.">
        <title>High frequency of phylogenetically diverse reductive dehalogenase-homologous genes in deep subseafloor sedimentary metagenomes.</title>
        <authorList>
            <person name="Kawai M."/>
            <person name="Futagami T."/>
            <person name="Toyoda A."/>
            <person name="Takaki Y."/>
            <person name="Nishi S."/>
            <person name="Hori S."/>
            <person name="Arai W."/>
            <person name="Tsubouchi T."/>
            <person name="Morono Y."/>
            <person name="Uchiyama I."/>
            <person name="Ito T."/>
            <person name="Fujiyama A."/>
            <person name="Inagaki F."/>
            <person name="Takami H."/>
        </authorList>
    </citation>
    <scope>NUCLEOTIDE SEQUENCE</scope>
    <source>
        <strain evidence="2">Expedition CK06-06</strain>
    </source>
</reference>
<dbReference type="EMBL" id="BARV01001740">
    <property type="protein sequence ID" value="GAH99646.1"/>
    <property type="molecule type" value="Genomic_DNA"/>
</dbReference>
<dbReference type="InterPro" id="IPR012334">
    <property type="entry name" value="Pectin_lyas_fold"/>
</dbReference>
<feature type="domain" description="Right handed beta helix" evidence="1">
    <location>
        <begin position="132"/>
        <end position="248"/>
    </location>
</feature>
<gene>
    <name evidence="2" type="ORF">S06H3_04854</name>
</gene>
<dbReference type="Pfam" id="PF13229">
    <property type="entry name" value="Beta_helix"/>
    <property type="match status" value="1"/>
</dbReference>
<dbReference type="InterPro" id="IPR011050">
    <property type="entry name" value="Pectin_lyase_fold/virulence"/>
</dbReference>
<organism evidence="2">
    <name type="scientific">marine sediment metagenome</name>
    <dbReference type="NCBI Taxonomy" id="412755"/>
    <lineage>
        <taxon>unclassified sequences</taxon>
        <taxon>metagenomes</taxon>
        <taxon>ecological metagenomes</taxon>
    </lineage>
</organism>
<protein>
    <recommendedName>
        <fullName evidence="1">Right handed beta helix domain-containing protein</fullName>
    </recommendedName>
</protein>
<sequence length="370" mass="40604">GYECQENVCIEIEEGPVRIHDQNISGEIKQDQIWSGTIHVTGDIWIAQNITLTVLPGTTVFVAAHSDDQHSGGHEVPADGYNDNDPTRLFDYPVAHISIYGRIVARGTPNNMITFTSDSPTPGYADWQAIGLEPGSIVEYCIVEYARNGVDASFAEDNVLISHNIVRHILWGGINCGSASPTVTYNHIYDCGHEGVDTQPEGGKPYIAYNTIENCAGGIVINPGALPTVEHNILINNDRGIWIDRAGGIVCYNSISSPQGASHDWTYENFAYEAWAPHEKYDWIWGIGISDASPMISNNVLFNNPMNIMITGNSSPTITYNTIIDGNTGIQFHYFTSGSPKIQMNNIFGNQYNIQLLGPGIYSINAENNY</sequence>
<dbReference type="SMART" id="SM00710">
    <property type="entry name" value="PbH1"/>
    <property type="match status" value="6"/>
</dbReference>
<dbReference type="Gene3D" id="2.160.20.10">
    <property type="entry name" value="Single-stranded right-handed beta-helix, Pectin lyase-like"/>
    <property type="match status" value="1"/>
</dbReference>
<accession>X1JY68</accession>
<dbReference type="SUPFAM" id="SSF51126">
    <property type="entry name" value="Pectin lyase-like"/>
    <property type="match status" value="1"/>
</dbReference>
<dbReference type="AlphaFoldDB" id="X1JY68"/>
<evidence type="ECO:0000313" key="2">
    <source>
        <dbReference type="EMBL" id="GAH99646.1"/>
    </source>
</evidence>
<proteinExistence type="predicted"/>
<name>X1JY68_9ZZZZ</name>
<dbReference type="InterPro" id="IPR006626">
    <property type="entry name" value="PbH1"/>
</dbReference>
<comment type="caution">
    <text evidence="2">The sequence shown here is derived from an EMBL/GenBank/DDBJ whole genome shotgun (WGS) entry which is preliminary data.</text>
</comment>